<protein>
    <submittedName>
        <fullName evidence="2">Mobile element protein</fullName>
    </submittedName>
</protein>
<dbReference type="Gene3D" id="3.30.420.10">
    <property type="entry name" value="Ribonuclease H-like superfamily/Ribonuclease H"/>
    <property type="match status" value="1"/>
</dbReference>
<dbReference type="InterPro" id="IPR001584">
    <property type="entry name" value="Integrase_cat-core"/>
</dbReference>
<dbReference type="InterPro" id="IPR012337">
    <property type="entry name" value="RNaseH-like_sf"/>
</dbReference>
<accession>A0A1D7W712</accession>
<dbReference type="GO" id="GO:0003676">
    <property type="term" value="F:nucleic acid binding"/>
    <property type="evidence" value="ECO:0007669"/>
    <property type="project" value="InterPro"/>
</dbReference>
<organism evidence="2 3">
    <name type="scientific">Brevibacterium aurantiacum</name>
    <dbReference type="NCBI Taxonomy" id="273384"/>
    <lineage>
        <taxon>Bacteria</taxon>
        <taxon>Bacillati</taxon>
        <taxon>Actinomycetota</taxon>
        <taxon>Actinomycetes</taxon>
        <taxon>Micrococcales</taxon>
        <taxon>Brevibacteriaceae</taxon>
        <taxon>Brevibacterium</taxon>
    </lineage>
</organism>
<dbReference type="PROSITE" id="PS50994">
    <property type="entry name" value="INTEGRASE"/>
    <property type="match status" value="1"/>
</dbReference>
<dbReference type="Pfam" id="PF00665">
    <property type="entry name" value="rve"/>
    <property type="match status" value="1"/>
</dbReference>
<dbReference type="InterPro" id="IPR050900">
    <property type="entry name" value="Transposase_IS3/IS150/IS904"/>
</dbReference>
<dbReference type="PATRIC" id="fig|1703.10.peg.3167"/>
<dbReference type="InterPro" id="IPR048020">
    <property type="entry name" value="Transpos_IS3"/>
</dbReference>
<dbReference type="Pfam" id="PF13276">
    <property type="entry name" value="HTH_21"/>
    <property type="match status" value="1"/>
</dbReference>
<dbReference type="GO" id="GO:0015074">
    <property type="term" value="P:DNA integration"/>
    <property type="evidence" value="ECO:0007669"/>
    <property type="project" value="InterPro"/>
</dbReference>
<evidence type="ECO:0000313" key="2">
    <source>
        <dbReference type="EMBL" id="AOP54764.1"/>
    </source>
</evidence>
<dbReference type="Pfam" id="PF13333">
    <property type="entry name" value="rve_2"/>
    <property type="match status" value="1"/>
</dbReference>
<dbReference type="InterPro" id="IPR025948">
    <property type="entry name" value="HTH-like_dom"/>
</dbReference>
<proteinExistence type="predicted"/>
<dbReference type="KEGG" id="blin:BLSMQ_3062"/>
<dbReference type="InterPro" id="IPR036397">
    <property type="entry name" value="RNaseH_sf"/>
</dbReference>
<dbReference type="PANTHER" id="PTHR46889:SF4">
    <property type="entry name" value="TRANSPOSASE INSO FOR INSERTION SEQUENCE ELEMENT IS911B-RELATED"/>
    <property type="match status" value="1"/>
</dbReference>
<gene>
    <name evidence="2" type="ORF">BLSMQ_3062</name>
</gene>
<evidence type="ECO:0000256" key="1">
    <source>
        <dbReference type="ARBA" id="ARBA00002286"/>
    </source>
</evidence>
<dbReference type="SUPFAM" id="SSF53098">
    <property type="entry name" value="Ribonuclease H-like"/>
    <property type="match status" value="1"/>
</dbReference>
<name>A0A1D7W712_BREAU</name>
<dbReference type="PANTHER" id="PTHR46889">
    <property type="entry name" value="TRANSPOSASE INSF FOR INSERTION SEQUENCE IS3B-RELATED"/>
    <property type="match status" value="1"/>
</dbReference>
<dbReference type="Proteomes" id="UP000094793">
    <property type="component" value="Chromosome"/>
</dbReference>
<dbReference type="NCBIfam" id="NF033516">
    <property type="entry name" value="transpos_IS3"/>
    <property type="match status" value="1"/>
</dbReference>
<dbReference type="AlphaFoldDB" id="A0A1D7W712"/>
<evidence type="ECO:0000313" key="3">
    <source>
        <dbReference type="Proteomes" id="UP000094793"/>
    </source>
</evidence>
<comment type="function">
    <text evidence="1">Involved in the transposition of the insertion sequence.</text>
</comment>
<sequence>MFHHYMRRFGHRRIHLALRNNGWTVTKKLVFKLMNQLGLKSKVRIKRKYNSYKGTASRIAENHLNREFAAERPNQKWVSDVTEFRVGTRKVYLSPIYDLFDHSVISYQLSTSPSTALTTQSLQTAFETQRPGTGLLVHTDQGFQYQHSTWRTIIDNHEGRQSMSRKGNCYDTAVMENFFGHLKAEMYHGEYFASVDDFIECIDSYMHWYNTERIQERLKGMTPMEYRNHALQREPV</sequence>
<reference evidence="3" key="1">
    <citation type="submission" date="2016-09" db="EMBL/GenBank/DDBJ databases">
        <title>Complete Genome Sequence of Brevibacterium linens SMQ-1335.</title>
        <authorList>
            <person name="de Melo A.G."/>
            <person name="Labrie S.J."/>
            <person name="Dumaresq J."/>
            <person name="Roberts R.J."/>
            <person name="Tremblay D.M."/>
            <person name="Moineau S."/>
        </authorList>
    </citation>
    <scope>NUCLEOTIDE SEQUENCE [LARGE SCALE GENOMIC DNA]</scope>
    <source>
        <strain evidence="3">SMQ-1335</strain>
    </source>
</reference>
<dbReference type="EMBL" id="CP017150">
    <property type="protein sequence ID" value="AOP54764.1"/>
    <property type="molecule type" value="Genomic_DNA"/>
</dbReference>